<dbReference type="EMBL" id="KZ293644">
    <property type="protein sequence ID" value="PBL04242.1"/>
    <property type="molecule type" value="Genomic_DNA"/>
</dbReference>
<protein>
    <submittedName>
        <fullName evidence="1">Uncharacterized protein</fullName>
    </submittedName>
</protein>
<name>A0A2H3EA03_ARMGA</name>
<dbReference type="AlphaFoldDB" id="A0A2H3EA03"/>
<reference evidence="2" key="1">
    <citation type="journal article" date="2017" name="Nat. Ecol. Evol.">
        <title>Genome expansion and lineage-specific genetic innovations in the forest pathogenic fungi Armillaria.</title>
        <authorList>
            <person name="Sipos G."/>
            <person name="Prasanna A.N."/>
            <person name="Walter M.C."/>
            <person name="O'Connor E."/>
            <person name="Balint B."/>
            <person name="Krizsan K."/>
            <person name="Kiss B."/>
            <person name="Hess J."/>
            <person name="Varga T."/>
            <person name="Slot J."/>
            <person name="Riley R."/>
            <person name="Boka B."/>
            <person name="Rigling D."/>
            <person name="Barry K."/>
            <person name="Lee J."/>
            <person name="Mihaltcheva S."/>
            <person name="LaButti K."/>
            <person name="Lipzen A."/>
            <person name="Waldron R."/>
            <person name="Moloney N.M."/>
            <person name="Sperisen C."/>
            <person name="Kredics L."/>
            <person name="Vagvoelgyi C."/>
            <person name="Patrignani A."/>
            <person name="Fitzpatrick D."/>
            <person name="Nagy I."/>
            <person name="Doyle S."/>
            <person name="Anderson J.B."/>
            <person name="Grigoriev I.V."/>
            <person name="Gueldener U."/>
            <person name="Muensterkoetter M."/>
            <person name="Nagy L.G."/>
        </authorList>
    </citation>
    <scope>NUCLEOTIDE SEQUENCE [LARGE SCALE GENOMIC DNA]</scope>
    <source>
        <strain evidence="2">Ar21-2</strain>
    </source>
</reference>
<accession>A0A2H3EA03</accession>
<dbReference type="InParanoid" id="A0A2H3EA03"/>
<sequence length="177" mass="19356">MFSSLVNVSSPIEYDVPGNDILSVPFFVRVSARRDKNRMSVDSSPIPTSEVFAQRSKVSGTNRVSSPWPGHGMESLVPTSYYEHAVLPPWEEKDGIRLWLSTTTYVPSPCMDQGNNILPVVLVHLFPDPFLVGGCTTVELFEGGGCGRFNTPLLELDCPGCIEGPGGCGQLTRWRVP</sequence>
<evidence type="ECO:0000313" key="2">
    <source>
        <dbReference type="Proteomes" id="UP000217790"/>
    </source>
</evidence>
<evidence type="ECO:0000313" key="1">
    <source>
        <dbReference type="EMBL" id="PBL04242.1"/>
    </source>
</evidence>
<organism evidence="1 2">
    <name type="scientific">Armillaria gallica</name>
    <name type="common">Bulbous honey fungus</name>
    <name type="synonym">Armillaria bulbosa</name>
    <dbReference type="NCBI Taxonomy" id="47427"/>
    <lineage>
        <taxon>Eukaryota</taxon>
        <taxon>Fungi</taxon>
        <taxon>Dikarya</taxon>
        <taxon>Basidiomycota</taxon>
        <taxon>Agaricomycotina</taxon>
        <taxon>Agaricomycetes</taxon>
        <taxon>Agaricomycetidae</taxon>
        <taxon>Agaricales</taxon>
        <taxon>Marasmiineae</taxon>
        <taxon>Physalacriaceae</taxon>
        <taxon>Armillaria</taxon>
    </lineage>
</organism>
<dbReference type="OrthoDB" id="3065826at2759"/>
<gene>
    <name evidence="1" type="ORF">ARMGADRAFT_1004851</name>
</gene>
<dbReference type="Proteomes" id="UP000217790">
    <property type="component" value="Unassembled WGS sequence"/>
</dbReference>
<keyword evidence="2" id="KW-1185">Reference proteome</keyword>
<proteinExistence type="predicted"/>